<organism evidence="8 9">
    <name type="scientific">Caenorhabditis angaria</name>
    <dbReference type="NCBI Taxonomy" id="860376"/>
    <lineage>
        <taxon>Eukaryota</taxon>
        <taxon>Metazoa</taxon>
        <taxon>Ecdysozoa</taxon>
        <taxon>Nematoda</taxon>
        <taxon>Chromadorea</taxon>
        <taxon>Rhabditida</taxon>
        <taxon>Rhabditina</taxon>
        <taxon>Rhabditomorpha</taxon>
        <taxon>Rhabditoidea</taxon>
        <taxon>Rhabditidae</taxon>
        <taxon>Peloderinae</taxon>
        <taxon>Caenorhabditis</taxon>
    </lineage>
</organism>
<dbReference type="InterPro" id="IPR036719">
    <property type="entry name" value="Neuro-gated_channel_TM_sf"/>
</dbReference>
<dbReference type="Gene3D" id="2.70.170.10">
    <property type="entry name" value="Neurotransmitter-gated ion-channel ligand-binding domain"/>
    <property type="match status" value="1"/>
</dbReference>
<evidence type="ECO:0008006" key="10">
    <source>
        <dbReference type="Google" id="ProtNLM"/>
    </source>
</evidence>
<protein>
    <recommendedName>
        <fullName evidence="10">Neurotransmitter-gated ion-channel ligand-binding domain-containing protein</fullName>
    </recommendedName>
</protein>
<dbReference type="GO" id="GO:0004888">
    <property type="term" value="F:transmembrane signaling receptor activity"/>
    <property type="evidence" value="ECO:0007669"/>
    <property type="project" value="InterPro"/>
</dbReference>
<comment type="subcellular location">
    <subcellularLocation>
        <location evidence="1">Membrane</location>
        <topology evidence="1">Multi-pass membrane protein</topology>
    </subcellularLocation>
</comment>
<name>A0A9P1IAT2_9PELO</name>
<comment type="similarity">
    <text evidence="5">Belongs to the ligand-gated ion channel (TC 1.A.9) family.</text>
</comment>
<dbReference type="AlphaFoldDB" id="A0A9P1IAT2"/>
<dbReference type="InterPro" id="IPR006201">
    <property type="entry name" value="Neur_channel"/>
</dbReference>
<dbReference type="Pfam" id="PF02932">
    <property type="entry name" value="Neur_chan_memb"/>
    <property type="match status" value="1"/>
</dbReference>
<dbReference type="InterPro" id="IPR036734">
    <property type="entry name" value="Neur_chan_lig-bd_sf"/>
</dbReference>
<gene>
    <name evidence="8" type="ORF">CAMP_LOCUS2522</name>
</gene>
<evidence type="ECO:0000256" key="4">
    <source>
        <dbReference type="ARBA" id="ARBA00023136"/>
    </source>
</evidence>
<dbReference type="OrthoDB" id="5866477at2759"/>
<proteinExistence type="inferred from homology"/>
<dbReference type="PANTHER" id="PTHR18945">
    <property type="entry name" value="NEUROTRANSMITTER GATED ION CHANNEL"/>
    <property type="match status" value="1"/>
</dbReference>
<dbReference type="GO" id="GO:0016020">
    <property type="term" value="C:membrane"/>
    <property type="evidence" value="ECO:0007669"/>
    <property type="project" value="UniProtKB-SubCell"/>
</dbReference>
<feature type="transmembrane region" description="Helical" evidence="5">
    <location>
        <begin position="249"/>
        <end position="269"/>
    </location>
</feature>
<feature type="domain" description="Neurotransmitter-gated ion-channel transmembrane" evidence="7">
    <location>
        <begin position="226"/>
        <end position="300"/>
    </location>
</feature>
<reference evidence="8" key="1">
    <citation type="submission" date="2022-11" db="EMBL/GenBank/DDBJ databases">
        <authorList>
            <person name="Kikuchi T."/>
        </authorList>
    </citation>
    <scope>NUCLEOTIDE SEQUENCE</scope>
    <source>
        <strain evidence="8">PS1010</strain>
    </source>
</reference>
<dbReference type="InterPro" id="IPR006202">
    <property type="entry name" value="Neur_chan_lig-bd"/>
</dbReference>
<dbReference type="InterPro" id="IPR038050">
    <property type="entry name" value="Neuro_actylchol_rec"/>
</dbReference>
<keyword evidence="5" id="KW-0407">Ion channel</keyword>
<accession>A0A9P1IAT2</accession>
<comment type="caution">
    <text evidence="8">The sequence shown here is derived from an EMBL/GenBank/DDBJ whole genome shotgun (WGS) entry which is preliminary data.</text>
</comment>
<keyword evidence="3 5" id="KW-1133">Transmembrane helix</keyword>
<evidence type="ECO:0000256" key="2">
    <source>
        <dbReference type="ARBA" id="ARBA00022692"/>
    </source>
</evidence>
<dbReference type="CDD" id="cd18989">
    <property type="entry name" value="LGIC_ECD_cation"/>
    <property type="match status" value="1"/>
</dbReference>
<evidence type="ECO:0000259" key="6">
    <source>
        <dbReference type="Pfam" id="PF02931"/>
    </source>
</evidence>
<evidence type="ECO:0000313" key="9">
    <source>
        <dbReference type="Proteomes" id="UP001152747"/>
    </source>
</evidence>
<dbReference type="InterPro" id="IPR018000">
    <property type="entry name" value="Neurotransmitter_ion_chnl_CS"/>
</dbReference>
<evidence type="ECO:0000313" key="8">
    <source>
        <dbReference type="EMBL" id="CAI5439885.1"/>
    </source>
</evidence>
<feature type="transmembrane region" description="Helical" evidence="5">
    <location>
        <begin position="281"/>
        <end position="303"/>
    </location>
</feature>
<dbReference type="SUPFAM" id="SSF90112">
    <property type="entry name" value="Neurotransmitter-gated ion-channel transmembrane pore"/>
    <property type="match status" value="1"/>
</dbReference>
<dbReference type="Gene3D" id="1.20.58.390">
    <property type="entry name" value="Neurotransmitter-gated ion-channel transmembrane domain"/>
    <property type="match status" value="1"/>
</dbReference>
<feature type="transmembrane region" description="Helical" evidence="5">
    <location>
        <begin position="323"/>
        <end position="347"/>
    </location>
</feature>
<evidence type="ECO:0000256" key="3">
    <source>
        <dbReference type="ARBA" id="ARBA00022989"/>
    </source>
</evidence>
<dbReference type="CDD" id="cd19051">
    <property type="entry name" value="LGIC_TM_cation"/>
    <property type="match status" value="1"/>
</dbReference>
<dbReference type="EMBL" id="CANHGI010000001">
    <property type="protein sequence ID" value="CAI5439885.1"/>
    <property type="molecule type" value="Genomic_DNA"/>
</dbReference>
<keyword evidence="4 5" id="KW-0472">Membrane</keyword>
<dbReference type="PRINTS" id="PR00252">
    <property type="entry name" value="NRIONCHANNEL"/>
</dbReference>
<dbReference type="Proteomes" id="UP001152747">
    <property type="component" value="Unassembled WGS sequence"/>
</dbReference>
<keyword evidence="2 5" id="KW-0812">Transmembrane</keyword>
<evidence type="ECO:0000259" key="7">
    <source>
        <dbReference type="Pfam" id="PF02932"/>
    </source>
</evidence>
<feature type="domain" description="Neurotransmitter-gated ion-channel ligand-binding" evidence="6">
    <location>
        <begin position="3"/>
        <end position="218"/>
    </location>
</feature>
<dbReference type="InterPro" id="IPR006029">
    <property type="entry name" value="Neurotrans-gated_channel_TM"/>
</dbReference>
<evidence type="ECO:0000256" key="5">
    <source>
        <dbReference type="RuleBase" id="RU000687"/>
    </source>
</evidence>
<keyword evidence="5" id="KW-0813">Transport</keyword>
<keyword evidence="5" id="KW-0406">Ion transport</keyword>
<sequence length="388" mass="45727">MKKLFKSYDSRVAPVIDSHFRQSNYFYFYEGDYYDWFIQLIISQLKMIDLDEPQELFTTSVTVQHMWMDLRLMWNESEYDDIHSIYIRQEHIWSPPLDVYSASDVKDHRDQDFRIVRLFNDGLLRTYVTMRLTTNCPLDMTEFPFDIQTCELHFGLSGVDVDNYNMTIVAPSNELEELCGMGNSAWDVINVTCGQMIHYSVRRAKARLAVLRLVLKRNPLFYMYMIILPTFIINLIAIGGVFLKKSSPMERLTIGFTHIMTMTFILGLVSEKIPKTKEIPLLGKYIVLSLCMMLFALVVSSLLKKFCAITVDNRRFGNLGQTMKIIVLFGLQFLNAFSFFYMIYRFLKFELEYGRKGSCHFRDDEKNYTKYSKMYFEYSTEADTELIY</sequence>
<dbReference type="SUPFAM" id="SSF63712">
    <property type="entry name" value="Nicotinic receptor ligand binding domain-like"/>
    <property type="match status" value="1"/>
</dbReference>
<keyword evidence="9" id="KW-1185">Reference proteome</keyword>
<feature type="transmembrane region" description="Helical" evidence="5">
    <location>
        <begin position="221"/>
        <end position="243"/>
    </location>
</feature>
<evidence type="ECO:0000256" key="1">
    <source>
        <dbReference type="ARBA" id="ARBA00004141"/>
    </source>
</evidence>
<dbReference type="GO" id="GO:0005230">
    <property type="term" value="F:extracellular ligand-gated monoatomic ion channel activity"/>
    <property type="evidence" value="ECO:0007669"/>
    <property type="project" value="InterPro"/>
</dbReference>
<dbReference type="Pfam" id="PF02931">
    <property type="entry name" value="Neur_chan_LBD"/>
    <property type="match status" value="1"/>
</dbReference>
<dbReference type="PROSITE" id="PS00236">
    <property type="entry name" value="NEUROTR_ION_CHANNEL"/>
    <property type="match status" value="1"/>
</dbReference>